<evidence type="ECO:0000313" key="3">
    <source>
        <dbReference type="Proteomes" id="UP001497514"/>
    </source>
</evidence>
<dbReference type="InterPro" id="IPR002035">
    <property type="entry name" value="VWF_A"/>
</dbReference>
<dbReference type="InterPro" id="IPR036465">
    <property type="entry name" value="vWFA_dom_sf"/>
</dbReference>
<dbReference type="Proteomes" id="UP001497514">
    <property type="component" value="Chromosome"/>
</dbReference>
<dbReference type="Pfam" id="PF00092">
    <property type="entry name" value="VWA"/>
    <property type="match status" value="1"/>
</dbReference>
<gene>
    <name evidence="2" type="ORF">TD3509T_0967</name>
</gene>
<dbReference type="RefSeq" id="WP_101901959.1">
    <property type="nucleotide sequence ID" value="NZ_OZ038524.1"/>
</dbReference>
<dbReference type="PROSITE" id="PS51257">
    <property type="entry name" value="PROKAR_LIPOPROTEIN"/>
    <property type="match status" value="1"/>
</dbReference>
<dbReference type="Gene3D" id="3.40.50.410">
    <property type="entry name" value="von Willebrand factor, type A domain"/>
    <property type="match status" value="1"/>
</dbReference>
<reference evidence="2 3" key="1">
    <citation type="submission" date="2024-05" db="EMBL/GenBank/DDBJ databases">
        <authorList>
            <person name="Duchaud E."/>
        </authorList>
    </citation>
    <scope>NUCLEOTIDE SEQUENCE [LARGE SCALE GENOMIC DNA]</scope>
    <source>
        <strain evidence="2">Ena-SAMPLE-TAB-13-05-2024-13:56:06:370-140309</strain>
    </source>
</reference>
<organism evidence="2 3">
    <name type="scientific">Tenacibaculum dicentrarchi</name>
    <dbReference type="NCBI Taxonomy" id="669041"/>
    <lineage>
        <taxon>Bacteria</taxon>
        <taxon>Pseudomonadati</taxon>
        <taxon>Bacteroidota</taxon>
        <taxon>Flavobacteriia</taxon>
        <taxon>Flavobacteriales</taxon>
        <taxon>Flavobacteriaceae</taxon>
        <taxon>Tenacibaculum</taxon>
    </lineage>
</organism>
<keyword evidence="3" id="KW-1185">Reference proteome</keyword>
<protein>
    <recommendedName>
        <fullName evidence="1">VWFA domain-containing protein</fullName>
    </recommendedName>
</protein>
<dbReference type="SUPFAM" id="SSF53300">
    <property type="entry name" value="vWA-like"/>
    <property type="match status" value="1"/>
</dbReference>
<feature type="domain" description="VWFA" evidence="1">
    <location>
        <begin position="42"/>
        <end position="243"/>
    </location>
</feature>
<evidence type="ECO:0000313" key="2">
    <source>
        <dbReference type="EMBL" id="CAL2080238.1"/>
    </source>
</evidence>
<dbReference type="PROSITE" id="PS50234">
    <property type="entry name" value="VWFA"/>
    <property type="match status" value="1"/>
</dbReference>
<sequence>MSKDVQKINNTQKGKLDLLNINTSTLTACLSGLVVPRLFYQLVVFVLDASESMTWEGVSGESKGKEIHNQIGPIIKKLAGSKNANSFDVSMYAFSQTHKEFVSMQTPNSIDIENFNFNPCNYVGNHQTYAEPVFLEAEEKINNYLLENKDKNSQAMIVFLGDGDIYDYSKVIDICNRLKSNNKITILSYLMEDRSWSEELEKEKLDRLRNNIKNMSSKDNNGLNFFESKVDPEEIRKHMIKSISTVSKID</sequence>
<accession>A0ABM9NV99</accession>
<evidence type="ECO:0000259" key="1">
    <source>
        <dbReference type="PROSITE" id="PS50234"/>
    </source>
</evidence>
<proteinExistence type="predicted"/>
<dbReference type="EMBL" id="OZ038524">
    <property type="protein sequence ID" value="CAL2080238.1"/>
    <property type="molecule type" value="Genomic_DNA"/>
</dbReference>
<name>A0ABM9NV99_9FLAO</name>